<dbReference type="EMBL" id="JBIAPK010000005">
    <property type="protein sequence ID" value="MFF3340670.1"/>
    <property type="molecule type" value="Genomic_DNA"/>
</dbReference>
<dbReference type="SUPFAM" id="SSF109854">
    <property type="entry name" value="DinB/YfiT-like putative metalloenzymes"/>
    <property type="match status" value="1"/>
</dbReference>
<comment type="caution">
    <text evidence="1">The sequence shown here is derived from an EMBL/GenBank/DDBJ whole genome shotgun (WGS) entry which is preliminary data.</text>
</comment>
<protein>
    <submittedName>
        <fullName evidence="1">DinB family protein</fullName>
    </submittedName>
</protein>
<organism evidence="1 2">
    <name type="scientific">Streptomyces flavidovirens</name>
    <dbReference type="NCBI Taxonomy" id="67298"/>
    <lineage>
        <taxon>Bacteria</taxon>
        <taxon>Bacillati</taxon>
        <taxon>Actinomycetota</taxon>
        <taxon>Actinomycetes</taxon>
        <taxon>Kitasatosporales</taxon>
        <taxon>Streptomycetaceae</taxon>
        <taxon>Streptomyces</taxon>
    </lineage>
</organism>
<accession>A0ABW6RGM4</accession>
<dbReference type="InterPro" id="IPR007061">
    <property type="entry name" value="MST-like"/>
</dbReference>
<dbReference type="Gene3D" id="1.20.120.450">
    <property type="entry name" value="dinb family like domain"/>
    <property type="match status" value="1"/>
</dbReference>
<sequence length="162" mass="18117">MNADERTTLEGWLEFQRATLVMKCEGLDDRRLREASVAPSALTLLGLVQHMAEVERDWFQRVVGGLDVPAVYGEGDGTDGDGSDRGFGLVEGRGIDDALRVWRGEIARGREICAGRALTETVQYRDQEMSLRWIYVHLIGEYARHNGHADLVRERIDGMSGV</sequence>
<proteinExistence type="predicted"/>
<evidence type="ECO:0000313" key="1">
    <source>
        <dbReference type="EMBL" id="MFF3340670.1"/>
    </source>
</evidence>
<dbReference type="Proteomes" id="UP001601976">
    <property type="component" value="Unassembled WGS sequence"/>
</dbReference>
<reference evidence="1 2" key="1">
    <citation type="submission" date="2024-10" db="EMBL/GenBank/DDBJ databases">
        <title>The Natural Products Discovery Center: Release of the First 8490 Sequenced Strains for Exploring Actinobacteria Biosynthetic Diversity.</title>
        <authorList>
            <person name="Kalkreuter E."/>
            <person name="Kautsar S.A."/>
            <person name="Yang D."/>
            <person name="Bader C.D."/>
            <person name="Teijaro C.N."/>
            <person name="Fluegel L."/>
            <person name="Davis C.M."/>
            <person name="Simpson J.R."/>
            <person name="Lauterbach L."/>
            <person name="Steele A.D."/>
            <person name="Gui C."/>
            <person name="Meng S."/>
            <person name="Li G."/>
            <person name="Viehrig K."/>
            <person name="Ye F."/>
            <person name="Su P."/>
            <person name="Kiefer A.F."/>
            <person name="Nichols A."/>
            <person name="Cepeda A.J."/>
            <person name="Yan W."/>
            <person name="Fan B."/>
            <person name="Jiang Y."/>
            <person name="Adhikari A."/>
            <person name="Zheng C.-J."/>
            <person name="Schuster L."/>
            <person name="Cowan T.M."/>
            <person name="Smanski M.J."/>
            <person name="Chevrette M.G."/>
            <person name="De Carvalho L.P.S."/>
            <person name="Shen B."/>
        </authorList>
    </citation>
    <scope>NUCLEOTIDE SEQUENCE [LARGE SCALE GENOMIC DNA]</scope>
    <source>
        <strain evidence="1 2">NPDC003029</strain>
    </source>
</reference>
<evidence type="ECO:0000313" key="2">
    <source>
        <dbReference type="Proteomes" id="UP001601976"/>
    </source>
</evidence>
<dbReference type="Pfam" id="PF04978">
    <property type="entry name" value="MST"/>
    <property type="match status" value="1"/>
</dbReference>
<keyword evidence="2" id="KW-1185">Reference proteome</keyword>
<dbReference type="InterPro" id="IPR034660">
    <property type="entry name" value="DinB/YfiT-like"/>
</dbReference>
<name>A0ABW6RGM4_9ACTN</name>
<gene>
    <name evidence="1" type="ORF">ACFYWW_18340</name>
</gene>
<dbReference type="RefSeq" id="WP_355718893.1">
    <property type="nucleotide sequence ID" value="NZ_JBEXNP010000006.1"/>
</dbReference>